<dbReference type="SUPFAM" id="SSF52016">
    <property type="entry name" value="LeuD/IlvD-like"/>
    <property type="match status" value="1"/>
</dbReference>
<dbReference type="FunFam" id="3.20.19.10:FF:000003">
    <property type="entry name" value="3-isopropylmalate dehydratase small subunit"/>
    <property type="match status" value="1"/>
</dbReference>
<evidence type="ECO:0000259" key="11">
    <source>
        <dbReference type="Pfam" id="PF00694"/>
    </source>
</evidence>
<dbReference type="InterPro" id="IPR004431">
    <property type="entry name" value="3-IsopropMal_deHydase_ssu"/>
</dbReference>
<dbReference type="EMBL" id="RQEP01000019">
    <property type="protein sequence ID" value="TGJ99428.1"/>
    <property type="molecule type" value="Genomic_DNA"/>
</dbReference>
<dbReference type="EC" id="4.2.1.33" evidence="10"/>
<evidence type="ECO:0000256" key="9">
    <source>
        <dbReference type="ARBA" id="ARBA00023304"/>
    </source>
</evidence>
<evidence type="ECO:0000256" key="2">
    <source>
        <dbReference type="ARBA" id="ARBA00002695"/>
    </source>
</evidence>
<evidence type="ECO:0000256" key="5">
    <source>
        <dbReference type="ARBA" id="ARBA00011271"/>
    </source>
</evidence>
<sequence>MSSNSWTIYTGVAAAIQRADIDTDQILPKQFMKKIERKGFGKHLFHDWRYKDLEGNIPNPEFVLNLEPFKNVSILAVGENFGCGSSREHAPWALSDFGIRAILSVSFADIFSINAAKNGIALVRLKEEEIKRIQDKILKSPGTTLTVDLETLQVKADQEIFSFYLDQGSLDRIRNGWDDIDLTLKEEDEIKRFESKLFTEHEYLSVLWEA</sequence>
<comment type="similarity">
    <text evidence="4 10">Belongs to the LeuD family. LeuD type 1 subfamily.</text>
</comment>
<protein>
    <recommendedName>
        <fullName evidence="10">3-isopropylmalate dehydratase small subunit</fullName>
        <ecNumber evidence="10">4.2.1.33</ecNumber>
    </recommendedName>
    <alternativeName>
        <fullName evidence="10">Alpha-IPM isomerase</fullName>
        <shortName evidence="10">IPMI</shortName>
    </alternativeName>
    <alternativeName>
        <fullName evidence="10">Isopropylmalate isomerase</fullName>
    </alternativeName>
</protein>
<evidence type="ECO:0000313" key="13">
    <source>
        <dbReference type="Proteomes" id="UP000297453"/>
    </source>
</evidence>
<keyword evidence="7 10" id="KW-0028">Amino-acid biosynthesis</keyword>
<organism evidence="12 13">
    <name type="scientific">Leptospira semungkisensis</name>
    <dbReference type="NCBI Taxonomy" id="2484985"/>
    <lineage>
        <taxon>Bacteria</taxon>
        <taxon>Pseudomonadati</taxon>
        <taxon>Spirochaetota</taxon>
        <taxon>Spirochaetia</taxon>
        <taxon>Leptospirales</taxon>
        <taxon>Leptospiraceae</taxon>
        <taxon>Leptospira</taxon>
    </lineage>
</organism>
<reference evidence="12" key="1">
    <citation type="journal article" date="2019" name="PLoS Negl. Trop. Dis.">
        <title>Revisiting the worldwide diversity of Leptospira species in the environment.</title>
        <authorList>
            <person name="Vincent A.T."/>
            <person name="Schiettekatte O."/>
            <person name="Bourhy P."/>
            <person name="Veyrier F.J."/>
            <person name="Picardeau M."/>
        </authorList>
    </citation>
    <scope>NUCLEOTIDE SEQUENCE [LARGE SCALE GENOMIC DNA]</scope>
    <source>
        <strain evidence="12">SSS9</strain>
    </source>
</reference>
<dbReference type="GO" id="GO:0003861">
    <property type="term" value="F:3-isopropylmalate dehydratase activity"/>
    <property type="evidence" value="ECO:0007669"/>
    <property type="project" value="UniProtKB-UniRule"/>
</dbReference>
<dbReference type="NCBIfam" id="TIGR00171">
    <property type="entry name" value="leuD"/>
    <property type="match status" value="1"/>
</dbReference>
<dbReference type="Proteomes" id="UP000297453">
    <property type="component" value="Unassembled WGS sequence"/>
</dbReference>
<evidence type="ECO:0000256" key="10">
    <source>
        <dbReference type="HAMAP-Rule" id="MF_01031"/>
    </source>
</evidence>
<accession>A0A4V3JAT5</accession>
<dbReference type="PANTHER" id="PTHR43345">
    <property type="entry name" value="3-ISOPROPYLMALATE DEHYDRATASE SMALL SUBUNIT 2-RELATED-RELATED"/>
    <property type="match status" value="1"/>
</dbReference>
<keyword evidence="9 10" id="KW-0100">Branched-chain amino acid biosynthesis</keyword>
<dbReference type="InterPro" id="IPR000573">
    <property type="entry name" value="AconitaseA/IPMdHydase_ssu_swvl"/>
</dbReference>
<comment type="subunit">
    <text evidence="5 10">Heterodimer of LeuC and LeuD.</text>
</comment>
<evidence type="ECO:0000256" key="8">
    <source>
        <dbReference type="ARBA" id="ARBA00023239"/>
    </source>
</evidence>
<feature type="domain" description="Aconitase A/isopropylmalate dehydratase small subunit swivel" evidence="11">
    <location>
        <begin position="6"/>
        <end position="127"/>
    </location>
</feature>
<dbReference type="PANTHER" id="PTHR43345:SF5">
    <property type="entry name" value="3-ISOPROPYLMALATE DEHYDRATASE SMALL SUBUNIT"/>
    <property type="match status" value="1"/>
</dbReference>
<dbReference type="RefSeq" id="WP_135589520.1">
    <property type="nucleotide sequence ID" value="NZ_RQEP01000019.1"/>
</dbReference>
<comment type="caution">
    <text evidence="12">The sequence shown here is derived from an EMBL/GenBank/DDBJ whole genome shotgun (WGS) entry which is preliminary data.</text>
</comment>
<comment type="function">
    <text evidence="2 10">Catalyzes the isomerization between 2-isopropylmalate and 3-isopropylmalate, via the formation of 2-isopropylmaleate.</text>
</comment>
<comment type="pathway">
    <text evidence="3 10">Amino-acid biosynthesis; L-leucine biosynthesis; L-leucine from 3-methyl-2-oxobutanoate: step 2/4.</text>
</comment>
<dbReference type="NCBIfam" id="NF002458">
    <property type="entry name" value="PRK01641.1"/>
    <property type="match status" value="1"/>
</dbReference>
<dbReference type="InterPro" id="IPR050075">
    <property type="entry name" value="LeuD"/>
</dbReference>
<name>A0A4V3JAT5_9LEPT</name>
<dbReference type="InterPro" id="IPR033940">
    <property type="entry name" value="IPMI_Swivel"/>
</dbReference>
<proteinExistence type="inferred from homology"/>
<dbReference type="GO" id="GO:0009098">
    <property type="term" value="P:L-leucine biosynthetic process"/>
    <property type="evidence" value="ECO:0007669"/>
    <property type="project" value="UniProtKB-UniRule"/>
</dbReference>
<dbReference type="CDD" id="cd01577">
    <property type="entry name" value="IPMI_Swivel"/>
    <property type="match status" value="1"/>
</dbReference>
<dbReference type="OrthoDB" id="9777465at2"/>
<evidence type="ECO:0000256" key="7">
    <source>
        <dbReference type="ARBA" id="ARBA00022605"/>
    </source>
</evidence>
<keyword evidence="6 10" id="KW-0432">Leucine biosynthesis</keyword>
<evidence type="ECO:0000256" key="1">
    <source>
        <dbReference type="ARBA" id="ARBA00000491"/>
    </source>
</evidence>
<dbReference type="HAMAP" id="MF_01031">
    <property type="entry name" value="LeuD_type1"/>
    <property type="match status" value="1"/>
</dbReference>
<dbReference type="Gene3D" id="3.20.19.10">
    <property type="entry name" value="Aconitase, domain 4"/>
    <property type="match status" value="1"/>
</dbReference>
<dbReference type="AlphaFoldDB" id="A0A4V3JAT5"/>
<dbReference type="Pfam" id="PF00694">
    <property type="entry name" value="Aconitase_C"/>
    <property type="match status" value="1"/>
</dbReference>
<evidence type="ECO:0000256" key="3">
    <source>
        <dbReference type="ARBA" id="ARBA00004729"/>
    </source>
</evidence>
<dbReference type="InterPro" id="IPR015928">
    <property type="entry name" value="Aconitase/3IPM_dehydase_swvl"/>
</dbReference>
<keyword evidence="13" id="KW-1185">Reference proteome</keyword>
<evidence type="ECO:0000256" key="6">
    <source>
        <dbReference type="ARBA" id="ARBA00022430"/>
    </source>
</evidence>
<comment type="catalytic activity">
    <reaction evidence="1 10">
        <text>(2R,3S)-3-isopropylmalate = (2S)-2-isopropylmalate</text>
        <dbReference type="Rhea" id="RHEA:32287"/>
        <dbReference type="ChEBI" id="CHEBI:1178"/>
        <dbReference type="ChEBI" id="CHEBI:35121"/>
        <dbReference type="EC" id="4.2.1.33"/>
    </reaction>
</comment>
<evidence type="ECO:0000256" key="4">
    <source>
        <dbReference type="ARBA" id="ARBA00009845"/>
    </source>
</evidence>
<keyword evidence="8 10" id="KW-0456">Lyase</keyword>
<evidence type="ECO:0000313" key="12">
    <source>
        <dbReference type="EMBL" id="TGJ99428.1"/>
    </source>
</evidence>
<dbReference type="UniPathway" id="UPA00048">
    <property type="reaction ID" value="UER00071"/>
</dbReference>
<gene>
    <name evidence="10 12" type="primary">leuD</name>
    <name evidence="12" type="ORF">EHO59_16340</name>
</gene>
<dbReference type="GO" id="GO:0009316">
    <property type="term" value="C:3-isopropylmalate dehydratase complex"/>
    <property type="evidence" value="ECO:0007669"/>
    <property type="project" value="InterPro"/>
</dbReference>